<organism evidence="1 2">
    <name type="scientific">Nezara viridula</name>
    <name type="common">Southern green stink bug</name>
    <name type="synonym">Cimex viridulus</name>
    <dbReference type="NCBI Taxonomy" id="85310"/>
    <lineage>
        <taxon>Eukaryota</taxon>
        <taxon>Metazoa</taxon>
        <taxon>Ecdysozoa</taxon>
        <taxon>Arthropoda</taxon>
        <taxon>Hexapoda</taxon>
        <taxon>Insecta</taxon>
        <taxon>Pterygota</taxon>
        <taxon>Neoptera</taxon>
        <taxon>Paraneoptera</taxon>
        <taxon>Hemiptera</taxon>
        <taxon>Heteroptera</taxon>
        <taxon>Panheteroptera</taxon>
        <taxon>Pentatomomorpha</taxon>
        <taxon>Pentatomoidea</taxon>
        <taxon>Pentatomidae</taxon>
        <taxon>Pentatominae</taxon>
        <taxon>Nezara</taxon>
    </lineage>
</organism>
<dbReference type="Proteomes" id="UP001152798">
    <property type="component" value="Chromosome 4"/>
</dbReference>
<gene>
    <name evidence="1" type="ORF">NEZAVI_LOCUS8243</name>
</gene>
<reference evidence="1" key="1">
    <citation type="submission" date="2022-01" db="EMBL/GenBank/DDBJ databases">
        <authorList>
            <person name="King R."/>
        </authorList>
    </citation>
    <scope>NUCLEOTIDE SEQUENCE</scope>
</reference>
<dbReference type="EMBL" id="OV725080">
    <property type="protein sequence ID" value="CAH1398637.1"/>
    <property type="molecule type" value="Genomic_DNA"/>
</dbReference>
<proteinExistence type="predicted"/>
<name>A0A9P0MQ63_NEZVI</name>
<protein>
    <submittedName>
        <fullName evidence="1">Uncharacterized protein</fullName>
    </submittedName>
</protein>
<evidence type="ECO:0000313" key="2">
    <source>
        <dbReference type="Proteomes" id="UP001152798"/>
    </source>
</evidence>
<keyword evidence="2" id="KW-1185">Reference proteome</keyword>
<accession>A0A9P0MQ63</accession>
<dbReference type="AlphaFoldDB" id="A0A9P0MQ63"/>
<sequence length="71" mass="7701">MRTNMENGGLELVVQIKVIIPRLKRPCVTCTALGAILGRDGEKKKNSNGQLTPGTRTLSVDQTMYSLIASI</sequence>
<evidence type="ECO:0000313" key="1">
    <source>
        <dbReference type="EMBL" id="CAH1398637.1"/>
    </source>
</evidence>